<keyword evidence="6" id="KW-0677">Repeat</keyword>
<feature type="transmembrane region" description="Helical" evidence="16">
    <location>
        <begin position="866"/>
        <end position="889"/>
    </location>
</feature>
<feature type="domain" description="HMA" evidence="17">
    <location>
        <begin position="2"/>
        <end position="69"/>
    </location>
</feature>
<evidence type="ECO:0000256" key="2">
    <source>
        <dbReference type="ARBA" id="ARBA00006024"/>
    </source>
</evidence>
<dbReference type="InterPro" id="IPR008250">
    <property type="entry name" value="ATPase_P-typ_transduc_dom_A_sf"/>
</dbReference>
<dbReference type="SUPFAM" id="SSF55008">
    <property type="entry name" value="HMA, heavy metal-associated domain"/>
    <property type="match status" value="3"/>
</dbReference>
<evidence type="ECO:0000259" key="17">
    <source>
        <dbReference type="PROSITE" id="PS50846"/>
    </source>
</evidence>
<dbReference type="InterPro" id="IPR023214">
    <property type="entry name" value="HAD_sf"/>
</dbReference>
<evidence type="ECO:0000256" key="12">
    <source>
        <dbReference type="ARBA" id="ARBA00022989"/>
    </source>
</evidence>
<dbReference type="SUPFAM" id="SSF81653">
    <property type="entry name" value="Calcium ATPase, transduction domain A"/>
    <property type="match status" value="1"/>
</dbReference>
<dbReference type="Gene3D" id="3.30.70.100">
    <property type="match status" value="3"/>
</dbReference>
<dbReference type="InterPro" id="IPR036163">
    <property type="entry name" value="HMA_dom_sf"/>
</dbReference>
<evidence type="ECO:0000256" key="9">
    <source>
        <dbReference type="ARBA" id="ARBA00022840"/>
    </source>
</evidence>
<keyword evidence="15 16" id="KW-0472">Membrane</keyword>
<accession>A0ABX9KFD9</accession>
<dbReference type="CDD" id="cd02094">
    <property type="entry name" value="P-type_ATPase_Cu-like"/>
    <property type="match status" value="1"/>
</dbReference>
<evidence type="ECO:0000256" key="1">
    <source>
        <dbReference type="ARBA" id="ARBA00004127"/>
    </source>
</evidence>
<evidence type="ECO:0000256" key="8">
    <source>
        <dbReference type="ARBA" id="ARBA00022796"/>
    </source>
</evidence>
<dbReference type="PANTHER" id="PTHR43520">
    <property type="entry name" value="ATP7, ISOFORM B"/>
    <property type="match status" value="1"/>
</dbReference>
<proteinExistence type="inferred from homology"/>
<dbReference type="PRINTS" id="PR00119">
    <property type="entry name" value="CATATPASE"/>
</dbReference>
<dbReference type="NCBIfam" id="TIGR01525">
    <property type="entry name" value="ATPase-IB_hvy"/>
    <property type="match status" value="1"/>
</dbReference>
<dbReference type="Gene3D" id="3.40.1110.10">
    <property type="entry name" value="Calcium-transporting ATPase, cytoplasmic domain N"/>
    <property type="match status" value="1"/>
</dbReference>
<dbReference type="Gene3D" id="2.70.150.10">
    <property type="entry name" value="Calcium-transporting ATPase, cytoplasmic transduction domain A"/>
    <property type="match status" value="1"/>
</dbReference>
<keyword evidence="12 16" id="KW-1133">Transmembrane helix</keyword>
<dbReference type="Gene3D" id="3.40.50.1000">
    <property type="entry name" value="HAD superfamily/HAD-like"/>
    <property type="match status" value="1"/>
</dbReference>
<keyword evidence="4 16" id="KW-0812">Transmembrane</keyword>
<reference evidence="18 19" key="1">
    <citation type="submission" date="2018-08" db="EMBL/GenBank/DDBJ databases">
        <title>Draft genome sequence of Psychrilyobacter sp. strain SD5 isolated from Black Sea water.</title>
        <authorList>
            <person name="Yadav S."/>
            <person name="Villanueva L."/>
            <person name="Damste J.S.S."/>
        </authorList>
    </citation>
    <scope>NUCLEOTIDE SEQUENCE [LARGE SCALE GENOMIC DNA]</scope>
    <source>
        <strain evidence="18 19">SD5</strain>
    </source>
</reference>
<keyword evidence="10" id="KW-0460">Magnesium</keyword>
<dbReference type="InterPro" id="IPR027256">
    <property type="entry name" value="P-typ_ATPase_IB"/>
</dbReference>
<keyword evidence="3" id="KW-0813">Transport</keyword>
<evidence type="ECO:0000256" key="7">
    <source>
        <dbReference type="ARBA" id="ARBA00022741"/>
    </source>
</evidence>
<evidence type="ECO:0000256" key="14">
    <source>
        <dbReference type="ARBA" id="ARBA00023065"/>
    </source>
</evidence>
<feature type="transmembrane region" description="Helical" evidence="16">
    <location>
        <begin position="293"/>
        <end position="311"/>
    </location>
</feature>
<dbReference type="NCBIfam" id="TIGR00003">
    <property type="entry name" value="copper ion binding protein"/>
    <property type="match status" value="2"/>
</dbReference>
<comment type="similarity">
    <text evidence="2 16">Belongs to the cation transport ATPase (P-type) (TC 3.A.3) family. Type IB subfamily.</text>
</comment>
<feature type="transmembrane region" description="Helical" evidence="16">
    <location>
        <begin position="513"/>
        <end position="535"/>
    </location>
</feature>
<dbReference type="InterPro" id="IPR023298">
    <property type="entry name" value="ATPase_P-typ_TM_dom_sf"/>
</dbReference>
<dbReference type="PROSITE" id="PS50846">
    <property type="entry name" value="HMA_2"/>
    <property type="match status" value="3"/>
</dbReference>
<feature type="transmembrane region" description="Helical" evidence="16">
    <location>
        <begin position="547"/>
        <end position="571"/>
    </location>
</feature>
<feature type="transmembrane region" description="Helical" evidence="16">
    <location>
        <begin position="257"/>
        <end position="281"/>
    </location>
</feature>
<keyword evidence="7 16" id="KW-0547">Nucleotide-binding</keyword>
<evidence type="ECO:0000256" key="6">
    <source>
        <dbReference type="ARBA" id="ARBA00022737"/>
    </source>
</evidence>
<dbReference type="InterPro" id="IPR017969">
    <property type="entry name" value="Heavy-metal-associated_CS"/>
</dbReference>
<evidence type="ECO:0000256" key="10">
    <source>
        <dbReference type="ARBA" id="ARBA00022842"/>
    </source>
</evidence>
<sequence length="922" mass="99834">MKTKVINLTGLGCGKCRKKVEGIANDIDGVSKGIVDLEMSTLTIEFESEVLVDFEYLKKKIIKAGYGIMKEGKNESHITDTSDSGAPDKERSAAEGKILITETIEVGGITCQACVRTIETKTGKLDGVEKANVNFLTNKLEIVFDPERMDLNTIKKTIEYAGYEVIEKESMEDLTLKIEGMTCQSCVRSIEVNLGKEKGVHEVVVNLTTEKMRIKFNRKEIKLSQIRKKVESLGFKAVKDQGEPDYDRKKLELKKKWYEVMGLLFLGGIILYIAMGSMVGVSLPQIIDLNKNPLNFALIQLVFTIPVVYLGRRFYLVGFKVLFRNPNMDSLIAIGTGAAILYSLYGSLEIYAGNTAMAHHLYYESAVVILALISLGKYLEDVSKGKTSEAIKKLGSLRPKMANLMKDGEIIEIEVEEVELGDIVLVKPGEKIPVDGRVISGQTSVDESMLTGESMPVKKRIGDHVVGASINKNGSIQIETKATGEDTTLSHIIKLVEDAQGSKAPIARMADIISGYFVPVVIVIAVVSSGLWYLAGKSGWMELNNDPSIFALTIFIAVLVIACPCSLGLATPTAIMVGTGMGAKNGILIKGGEALETTHKLNYIIFDKTGTITLGKPVVTDVVETGKIIEKEKLLQLAGSLETHSEHPLGEAIVEEVKVKGMKLLKVSGFNSITGMGIAGVVEEKTILVGNEKLMVKNKVEILPKDKDKIDQLAKQGKTPMMIAVEGKFSGIIAVADPIKESSRKAIQNLKDMGIQVAMITGDNKKTADAIGKQVGIDLVLSEVMPEDKIEEVKKLQEEGYRVGMVGDGINDAPALAQADIGIGIATGTDVAMESADIVLMKSDLKDVAVAIELSRATIKNIKQNLFWAFAYNTTGIPVAAGVLFIFGGPLLNPMIAGGAMAMSSVSVVSNALRLKLFKSRY</sequence>
<dbReference type="InterPro" id="IPR006122">
    <property type="entry name" value="HMA_Cu_ion-bd"/>
</dbReference>
<dbReference type="InterPro" id="IPR036412">
    <property type="entry name" value="HAD-like_sf"/>
</dbReference>
<keyword evidence="19" id="KW-1185">Reference proteome</keyword>
<keyword evidence="5 16" id="KW-0479">Metal-binding</keyword>
<dbReference type="InterPro" id="IPR023299">
    <property type="entry name" value="ATPase_P-typ_cyto_dom_N"/>
</dbReference>
<dbReference type="Pfam" id="PF00122">
    <property type="entry name" value="E1-E2_ATPase"/>
    <property type="match status" value="1"/>
</dbReference>
<evidence type="ECO:0000256" key="13">
    <source>
        <dbReference type="ARBA" id="ARBA00023008"/>
    </source>
</evidence>
<evidence type="ECO:0000256" key="15">
    <source>
        <dbReference type="ARBA" id="ARBA00023136"/>
    </source>
</evidence>
<dbReference type="Pfam" id="PF00403">
    <property type="entry name" value="HMA"/>
    <property type="match status" value="3"/>
</dbReference>
<evidence type="ECO:0000256" key="16">
    <source>
        <dbReference type="RuleBase" id="RU362081"/>
    </source>
</evidence>
<feature type="transmembrane region" description="Helical" evidence="16">
    <location>
        <begin position="331"/>
        <end position="348"/>
    </location>
</feature>
<evidence type="ECO:0000256" key="11">
    <source>
        <dbReference type="ARBA" id="ARBA00022967"/>
    </source>
</evidence>
<keyword evidence="11" id="KW-1278">Translocase</keyword>
<feature type="transmembrane region" description="Helical" evidence="16">
    <location>
        <begin position="895"/>
        <end position="913"/>
    </location>
</feature>
<evidence type="ECO:0000313" key="18">
    <source>
        <dbReference type="EMBL" id="REI40187.1"/>
    </source>
</evidence>
<dbReference type="InterPro" id="IPR018303">
    <property type="entry name" value="ATPase_P-typ_P_site"/>
</dbReference>
<dbReference type="CDD" id="cd00371">
    <property type="entry name" value="HMA"/>
    <property type="match status" value="3"/>
</dbReference>
<comment type="subcellular location">
    <subcellularLocation>
        <location evidence="16">Cell membrane</location>
    </subcellularLocation>
    <subcellularLocation>
        <location evidence="1">Endomembrane system</location>
        <topology evidence="1">Multi-pass membrane protein</topology>
    </subcellularLocation>
</comment>
<keyword evidence="14" id="KW-0406">Ion transport</keyword>
<evidence type="ECO:0000313" key="19">
    <source>
        <dbReference type="Proteomes" id="UP000263486"/>
    </source>
</evidence>
<dbReference type="SUPFAM" id="SSF81665">
    <property type="entry name" value="Calcium ATPase, transmembrane domain M"/>
    <property type="match status" value="1"/>
</dbReference>
<evidence type="ECO:0000256" key="3">
    <source>
        <dbReference type="ARBA" id="ARBA00022448"/>
    </source>
</evidence>
<dbReference type="InterPro" id="IPR006121">
    <property type="entry name" value="HMA_dom"/>
</dbReference>
<dbReference type="NCBIfam" id="TIGR01494">
    <property type="entry name" value="ATPase_P-type"/>
    <property type="match status" value="1"/>
</dbReference>
<dbReference type="EMBL" id="QUAJ01000023">
    <property type="protein sequence ID" value="REI40187.1"/>
    <property type="molecule type" value="Genomic_DNA"/>
</dbReference>
<name>A0ABX9KFD9_9FUSO</name>
<dbReference type="SFLD" id="SFLDG00002">
    <property type="entry name" value="C1.7:_P-type_atpase_like"/>
    <property type="match status" value="1"/>
</dbReference>
<dbReference type="InterPro" id="IPR059000">
    <property type="entry name" value="ATPase_P-type_domA"/>
</dbReference>
<keyword evidence="8" id="KW-0187">Copper transport</keyword>
<feature type="domain" description="HMA" evidence="17">
    <location>
        <begin position="100"/>
        <end position="166"/>
    </location>
</feature>
<comment type="caution">
    <text evidence="18">The sequence shown here is derived from an EMBL/GenBank/DDBJ whole genome shotgun (WGS) entry which is preliminary data.</text>
</comment>
<feature type="domain" description="HMA" evidence="17">
    <location>
        <begin position="172"/>
        <end position="238"/>
    </location>
</feature>
<dbReference type="SUPFAM" id="SSF56784">
    <property type="entry name" value="HAD-like"/>
    <property type="match status" value="1"/>
</dbReference>
<dbReference type="PANTHER" id="PTHR43520:SF8">
    <property type="entry name" value="P-TYPE CU(+) TRANSPORTER"/>
    <property type="match status" value="1"/>
</dbReference>
<keyword evidence="16" id="KW-1003">Cell membrane</keyword>
<dbReference type="Proteomes" id="UP000263486">
    <property type="component" value="Unassembled WGS sequence"/>
</dbReference>
<dbReference type="InterPro" id="IPR001757">
    <property type="entry name" value="P_typ_ATPase"/>
</dbReference>
<dbReference type="InterPro" id="IPR044492">
    <property type="entry name" value="P_typ_ATPase_HD_dom"/>
</dbReference>
<dbReference type="PROSITE" id="PS00154">
    <property type="entry name" value="ATPASE_E1_E2"/>
    <property type="match status" value="1"/>
</dbReference>
<organism evidence="18 19">
    <name type="scientific">Psychrilyobacter piezotolerans</name>
    <dbReference type="NCBI Taxonomy" id="2293438"/>
    <lineage>
        <taxon>Bacteria</taxon>
        <taxon>Fusobacteriati</taxon>
        <taxon>Fusobacteriota</taxon>
        <taxon>Fusobacteriia</taxon>
        <taxon>Fusobacteriales</taxon>
        <taxon>Fusobacteriaceae</taxon>
        <taxon>Psychrilyobacter</taxon>
    </lineage>
</organism>
<evidence type="ECO:0000256" key="4">
    <source>
        <dbReference type="ARBA" id="ARBA00022692"/>
    </source>
</evidence>
<dbReference type="PROSITE" id="PS01047">
    <property type="entry name" value="HMA_1"/>
    <property type="match status" value="1"/>
</dbReference>
<protein>
    <submittedName>
        <fullName evidence="18">Heavy metal translocating P-type ATPase</fullName>
    </submittedName>
</protein>
<keyword evidence="9 16" id="KW-0067">ATP-binding</keyword>
<keyword evidence="13" id="KW-0186">Copper</keyword>
<dbReference type="PRINTS" id="PR00943">
    <property type="entry name" value="CUATPASE"/>
</dbReference>
<dbReference type="Pfam" id="PF00702">
    <property type="entry name" value="Hydrolase"/>
    <property type="match status" value="1"/>
</dbReference>
<dbReference type="SFLD" id="SFLDS00003">
    <property type="entry name" value="Haloacid_Dehalogenase"/>
    <property type="match status" value="1"/>
</dbReference>
<evidence type="ECO:0000256" key="5">
    <source>
        <dbReference type="ARBA" id="ARBA00022723"/>
    </source>
</evidence>
<dbReference type="NCBIfam" id="TIGR01511">
    <property type="entry name" value="ATPase-IB1_Cu"/>
    <property type="match status" value="1"/>
</dbReference>
<dbReference type="SFLD" id="SFLDF00027">
    <property type="entry name" value="p-type_atpase"/>
    <property type="match status" value="1"/>
</dbReference>
<gene>
    <name evidence="18" type="ORF">DYH56_11960</name>
</gene>